<protein>
    <submittedName>
        <fullName evidence="2">Uncharacterized protein</fullName>
    </submittedName>
</protein>
<evidence type="ECO:0000313" key="3">
    <source>
        <dbReference type="Proteomes" id="UP000076842"/>
    </source>
</evidence>
<reference evidence="2 3" key="1">
    <citation type="journal article" date="2016" name="Mol. Biol. Evol.">
        <title>Comparative Genomics of Early-Diverging Mushroom-Forming Fungi Provides Insights into the Origins of Lignocellulose Decay Capabilities.</title>
        <authorList>
            <person name="Nagy L.G."/>
            <person name="Riley R."/>
            <person name="Tritt A."/>
            <person name="Adam C."/>
            <person name="Daum C."/>
            <person name="Floudas D."/>
            <person name="Sun H."/>
            <person name="Yadav J.S."/>
            <person name="Pangilinan J."/>
            <person name="Larsson K.H."/>
            <person name="Matsuura K."/>
            <person name="Barry K."/>
            <person name="Labutti K."/>
            <person name="Kuo R."/>
            <person name="Ohm R.A."/>
            <person name="Bhattacharya S.S."/>
            <person name="Shirouzu T."/>
            <person name="Yoshinaga Y."/>
            <person name="Martin F.M."/>
            <person name="Grigoriev I.V."/>
            <person name="Hibbett D.S."/>
        </authorList>
    </citation>
    <scope>NUCLEOTIDE SEQUENCE [LARGE SCALE GENOMIC DNA]</scope>
    <source>
        <strain evidence="2 3">HHB12733</strain>
    </source>
</reference>
<dbReference type="Proteomes" id="UP000076842">
    <property type="component" value="Unassembled WGS sequence"/>
</dbReference>
<dbReference type="EMBL" id="KV423914">
    <property type="protein sequence ID" value="KZT62785.1"/>
    <property type="molecule type" value="Genomic_DNA"/>
</dbReference>
<sequence>MGKWTQLHVENVLVEKMRSLVQSVMQDIKHSEVDSPMSFDAFAEHLDISNHFVKQLVELMVMETADTRTRSRDGDSTQLSPRTLNKLQALSSHYHVTERRPRRFSTRRSEIMPPINTDRISRIPDLTADGWTDVADELDQDEEMLDLSIGHFPLATGSLAGRYDVMVPDGVDPETGVGRLRPATPPWEDVFPSSRTTELPSSTSPTFDSRPLLRLRSDSSNPPPYSGPGANRLPSLRRPVRQRTVDFNEWTGRARASARRGQDTRPRTASGDPVEDFVAGVPTHASYHAFMDTYRDGPSDSEDLEGYTRALRPLRQSPASHDLLSSASAVRRNLMANRLRRGGVPPPENILNALHPSLTQNHNHLTVGSAVIAPRSIVDGSSTIFNRSPSPLLSLFEGTERTIGAQRTDSSRPSAAAWTEPTHLATPRSSTPGSVEAVEGESTNASGPTGAAELA</sequence>
<feature type="region of interest" description="Disordered" evidence="1">
    <location>
        <begin position="403"/>
        <end position="455"/>
    </location>
</feature>
<feature type="compositionally biased region" description="Low complexity" evidence="1">
    <location>
        <begin position="208"/>
        <end position="220"/>
    </location>
</feature>
<evidence type="ECO:0000313" key="2">
    <source>
        <dbReference type="EMBL" id="KZT62785.1"/>
    </source>
</evidence>
<gene>
    <name evidence="2" type="ORF">CALCODRAFT_1113</name>
</gene>
<accession>A0A165K7K2</accession>
<name>A0A165K7K2_9BASI</name>
<proteinExistence type="predicted"/>
<dbReference type="STRING" id="1353952.A0A165K7K2"/>
<dbReference type="InParanoid" id="A0A165K7K2"/>
<dbReference type="OrthoDB" id="3253137at2759"/>
<organism evidence="2 3">
    <name type="scientific">Calocera cornea HHB12733</name>
    <dbReference type="NCBI Taxonomy" id="1353952"/>
    <lineage>
        <taxon>Eukaryota</taxon>
        <taxon>Fungi</taxon>
        <taxon>Dikarya</taxon>
        <taxon>Basidiomycota</taxon>
        <taxon>Agaricomycotina</taxon>
        <taxon>Dacrymycetes</taxon>
        <taxon>Dacrymycetales</taxon>
        <taxon>Dacrymycetaceae</taxon>
        <taxon>Calocera</taxon>
    </lineage>
</organism>
<feature type="compositionally biased region" description="Polar residues" evidence="1">
    <location>
        <begin position="193"/>
        <end position="207"/>
    </location>
</feature>
<dbReference type="AlphaFoldDB" id="A0A165K7K2"/>
<keyword evidence="3" id="KW-1185">Reference proteome</keyword>
<feature type="region of interest" description="Disordered" evidence="1">
    <location>
        <begin position="174"/>
        <end position="277"/>
    </location>
</feature>
<evidence type="ECO:0000256" key="1">
    <source>
        <dbReference type="SAM" id="MobiDB-lite"/>
    </source>
</evidence>